<evidence type="ECO:0000313" key="2">
    <source>
        <dbReference type="Proteomes" id="UP000708208"/>
    </source>
</evidence>
<organism evidence="1 2">
    <name type="scientific">Allacma fusca</name>
    <dbReference type="NCBI Taxonomy" id="39272"/>
    <lineage>
        <taxon>Eukaryota</taxon>
        <taxon>Metazoa</taxon>
        <taxon>Ecdysozoa</taxon>
        <taxon>Arthropoda</taxon>
        <taxon>Hexapoda</taxon>
        <taxon>Collembola</taxon>
        <taxon>Symphypleona</taxon>
        <taxon>Sminthuridae</taxon>
        <taxon>Allacma</taxon>
    </lineage>
</organism>
<feature type="non-terminal residue" evidence="1">
    <location>
        <position position="1"/>
    </location>
</feature>
<dbReference type="Proteomes" id="UP000708208">
    <property type="component" value="Unassembled WGS sequence"/>
</dbReference>
<name>A0A8J2P9W9_9HEXA</name>
<comment type="caution">
    <text evidence="1">The sequence shown here is derived from an EMBL/GenBank/DDBJ whole genome shotgun (WGS) entry which is preliminary data.</text>
</comment>
<proteinExistence type="predicted"/>
<reference evidence="1" key="1">
    <citation type="submission" date="2021-06" db="EMBL/GenBank/DDBJ databases">
        <authorList>
            <person name="Hodson N. C."/>
            <person name="Mongue J. A."/>
            <person name="Jaron S. K."/>
        </authorList>
    </citation>
    <scope>NUCLEOTIDE SEQUENCE</scope>
</reference>
<dbReference type="EMBL" id="CAJVCH010322135">
    <property type="protein sequence ID" value="CAG7786642.1"/>
    <property type="molecule type" value="Genomic_DNA"/>
</dbReference>
<sequence>MEVKLSYRR</sequence>
<gene>
    <name evidence="1" type="ORF">AFUS01_LOCUS25202</name>
</gene>
<accession>A0A8J2P9W9</accession>
<evidence type="ECO:0000313" key="1">
    <source>
        <dbReference type="EMBL" id="CAG7786642.1"/>
    </source>
</evidence>
<protein>
    <submittedName>
        <fullName evidence="1">Uncharacterized protein</fullName>
    </submittedName>
</protein>
<keyword evidence="2" id="KW-1185">Reference proteome</keyword>